<protein>
    <submittedName>
        <fullName evidence="2">Uncharacterized protein</fullName>
    </submittedName>
</protein>
<evidence type="ECO:0000313" key="3">
    <source>
        <dbReference type="Proteomes" id="UP001275084"/>
    </source>
</evidence>
<dbReference type="Proteomes" id="UP001275084">
    <property type="component" value="Unassembled WGS sequence"/>
</dbReference>
<feature type="compositionally biased region" description="Pro residues" evidence="1">
    <location>
        <begin position="15"/>
        <end position="43"/>
    </location>
</feature>
<proteinExistence type="predicted"/>
<dbReference type="AlphaFoldDB" id="A0AAJ0H815"/>
<comment type="caution">
    <text evidence="2">The sequence shown here is derived from an EMBL/GenBank/DDBJ whole genome shotgun (WGS) entry which is preliminary data.</text>
</comment>
<dbReference type="EMBL" id="JAUIQD010000007">
    <property type="protein sequence ID" value="KAK3343506.1"/>
    <property type="molecule type" value="Genomic_DNA"/>
</dbReference>
<name>A0AAJ0H815_9PEZI</name>
<organism evidence="2 3">
    <name type="scientific">Lasiosphaeria hispida</name>
    <dbReference type="NCBI Taxonomy" id="260671"/>
    <lineage>
        <taxon>Eukaryota</taxon>
        <taxon>Fungi</taxon>
        <taxon>Dikarya</taxon>
        <taxon>Ascomycota</taxon>
        <taxon>Pezizomycotina</taxon>
        <taxon>Sordariomycetes</taxon>
        <taxon>Sordariomycetidae</taxon>
        <taxon>Sordariales</taxon>
        <taxon>Lasiosphaeriaceae</taxon>
        <taxon>Lasiosphaeria</taxon>
    </lineage>
</organism>
<keyword evidence="3" id="KW-1185">Reference proteome</keyword>
<feature type="region of interest" description="Disordered" evidence="1">
    <location>
        <begin position="1"/>
        <end position="44"/>
    </location>
</feature>
<accession>A0AAJ0H815</accession>
<feature type="compositionally biased region" description="Basic and acidic residues" evidence="1">
    <location>
        <begin position="1"/>
        <end position="12"/>
    </location>
</feature>
<reference evidence="2" key="2">
    <citation type="submission" date="2023-06" db="EMBL/GenBank/DDBJ databases">
        <authorList>
            <consortium name="Lawrence Berkeley National Laboratory"/>
            <person name="Haridas S."/>
            <person name="Hensen N."/>
            <person name="Bonometti L."/>
            <person name="Westerberg I."/>
            <person name="Brannstrom I.O."/>
            <person name="Guillou S."/>
            <person name="Cros-Aarteil S."/>
            <person name="Calhoun S."/>
            <person name="Kuo A."/>
            <person name="Mondo S."/>
            <person name="Pangilinan J."/>
            <person name="Riley R."/>
            <person name="Labutti K."/>
            <person name="Andreopoulos B."/>
            <person name="Lipzen A."/>
            <person name="Chen C."/>
            <person name="Yanf M."/>
            <person name="Daum C."/>
            <person name="Ng V."/>
            <person name="Clum A."/>
            <person name="Steindorff A."/>
            <person name="Ohm R."/>
            <person name="Martin F."/>
            <person name="Silar P."/>
            <person name="Natvig D."/>
            <person name="Lalanne C."/>
            <person name="Gautier V."/>
            <person name="Ament-Velasquez S.L."/>
            <person name="Kruys A."/>
            <person name="Hutchinson M.I."/>
            <person name="Powell A.J."/>
            <person name="Barry K."/>
            <person name="Miller A.N."/>
            <person name="Grigoriev I.V."/>
            <person name="Debuchy R."/>
            <person name="Gladieux P."/>
            <person name="Thoren M.H."/>
            <person name="Johannesson H."/>
        </authorList>
    </citation>
    <scope>NUCLEOTIDE SEQUENCE</scope>
    <source>
        <strain evidence="2">CBS 955.72</strain>
    </source>
</reference>
<reference evidence="2" key="1">
    <citation type="journal article" date="2023" name="Mol. Phylogenet. Evol.">
        <title>Genome-scale phylogeny and comparative genomics of the fungal order Sordariales.</title>
        <authorList>
            <person name="Hensen N."/>
            <person name="Bonometti L."/>
            <person name="Westerberg I."/>
            <person name="Brannstrom I.O."/>
            <person name="Guillou S."/>
            <person name="Cros-Aarteil S."/>
            <person name="Calhoun S."/>
            <person name="Haridas S."/>
            <person name="Kuo A."/>
            <person name="Mondo S."/>
            <person name="Pangilinan J."/>
            <person name="Riley R."/>
            <person name="LaButti K."/>
            <person name="Andreopoulos B."/>
            <person name="Lipzen A."/>
            <person name="Chen C."/>
            <person name="Yan M."/>
            <person name="Daum C."/>
            <person name="Ng V."/>
            <person name="Clum A."/>
            <person name="Steindorff A."/>
            <person name="Ohm R.A."/>
            <person name="Martin F."/>
            <person name="Silar P."/>
            <person name="Natvig D.O."/>
            <person name="Lalanne C."/>
            <person name="Gautier V."/>
            <person name="Ament-Velasquez S.L."/>
            <person name="Kruys A."/>
            <person name="Hutchinson M.I."/>
            <person name="Powell A.J."/>
            <person name="Barry K."/>
            <person name="Miller A.N."/>
            <person name="Grigoriev I.V."/>
            <person name="Debuchy R."/>
            <person name="Gladieux P."/>
            <person name="Hiltunen Thoren M."/>
            <person name="Johannesson H."/>
        </authorList>
    </citation>
    <scope>NUCLEOTIDE SEQUENCE</scope>
    <source>
        <strain evidence="2">CBS 955.72</strain>
    </source>
</reference>
<evidence type="ECO:0000313" key="2">
    <source>
        <dbReference type="EMBL" id="KAK3343506.1"/>
    </source>
</evidence>
<gene>
    <name evidence="2" type="ORF">B0T25DRAFT_614629</name>
</gene>
<sequence length="252" mass="28701">MEAEDGNRKCDPKSPIIPPPPSPPPPPPAPPSPPPPPMPPHPRGPGYNLLTIRTICVLVCPSQPGVTLCRRFAEPLHRGGHVVPAPGETVIVNLSQYIAERRHYLQVVRLTYFHCQCWEPSLPYNHALDRFDRFVPVSDALRLVFDRLEPLCEVDAYVRANAIPWGNFAGNMLLEWERHEERIEVATFPRHGSLTAEQVEGTRQYGQRFFLKHRRMLATMREASPQFGELLWTFTSDYVSFGKMFRCLADLD</sequence>
<evidence type="ECO:0000256" key="1">
    <source>
        <dbReference type="SAM" id="MobiDB-lite"/>
    </source>
</evidence>
<dbReference type="SUPFAM" id="SSF101447">
    <property type="entry name" value="Formin homology 2 domain (FH2 domain)"/>
    <property type="match status" value="1"/>
</dbReference>